<dbReference type="GeneID" id="93648250"/>
<dbReference type="AlphaFoldDB" id="A0A177EHE3"/>
<keyword evidence="5" id="KW-1185">Reference proteome</keyword>
<sequence length="195" mass="21445">MECSYFKRGTCKFGANCRYKHVISTDLFNPPRWILSSYTDQDLSISEDTFSFEEVRVGFYLAHQQGPAALGGFFNTWNSLVVSGYNRLVGEIEKIAAVSNAIEGSPERTVDIRDPGNHHLLIQPITAQYNLEAICSTPIAHPSPAHPPQSFGLGQGQYAPTTAPSLPPSLHPQSTADKSPEHFQLGEIPTEPPTY</sequence>
<evidence type="ECO:0000256" key="1">
    <source>
        <dbReference type="PROSITE-ProRule" id="PRU00723"/>
    </source>
</evidence>
<dbReference type="InterPro" id="IPR000571">
    <property type="entry name" value="Znf_CCCH"/>
</dbReference>
<dbReference type="EMBL" id="LTDL01000022">
    <property type="protein sequence ID" value="OAG31126.1"/>
    <property type="molecule type" value="Genomic_DNA"/>
</dbReference>
<evidence type="ECO:0000313" key="5">
    <source>
        <dbReference type="Proteomes" id="UP000185944"/>
    </source>
</evidence>
<keyword evidence="1" id="KW-0863">Zinc-finger</keyword>
<feature type="region of interest" description="Disordered" evidence="2">
    <location>
        <begin position="140"/>
        <end position="195"/>
    </location>
</feature>
<dbReference type="Gene3D" id="4.10.1000.10">
    <property type="entry name" value="Zinc finger, CCCH-type"/>
    <property type="match status" value="1"/>
</dbReference>
<keyword evidence="1" id="KW-0479">Metal-binding</keyword>
<reference evidence="4 5" key="1">
    <citation type="submission" date="2016-02" db="EMBL/GenBank/DDBJ databases">
        <title>Discovery of a natural microsporidian pathogen with a broad tissue tropism in Caenorhabditis elegans.</title>
        <authorList>
            <person name="Luallen R.J."/>
            <person name="Reinke A.W."/>
            <person name="Tong L."/>
            <person name="Botts M.R."/>
            <person name="Felix M.-A."/>
            <person name="Troemel E.R."/>
        </authorList>
    </citation>
    <scope>NUCLEOTIDE SEQUENCE [LARGE SCALE GENOMIC DNA]</scope>
    <source>
        <strain evidence="4 5">JUm2807</strain>
    </source>
</reference>
<dbReference type="PROSITE" id="PS50103">
    <property type="entry name" value="ZF_C3H1"/>
    <property type="match status" value="1"/>
</dbReference>
<evidence type="ECO:0000256" key="2">
    <source>
        <dbReference type="SAM" id="MobiDB-lite"/>
    </source>
</evidence>
<name>A0A177EHE3_9MICR</name>
<evidence type="ECO:0000313" key="4">
    <source>
        <dbReference type="EMBL" id="OAG31126.1"/>
    </source>
</evidence>
<dbReference type="OrthoDB" id="2195481at2759"/>
<proteinExistence type="predicted"/>
<dbReference type="RefSeq" id="XP_067544850.1">
    <property type="nucleotide sequence ID" value="XM_067689318.1"/>
</dbReference>
<dbReference type="Pfam" id="PF00642">
    <property type="entry name" value="zf-CCCH"/>
    <property type="match status" value="1"/>
</dbReference>
<gene>
    <name evidence="4" type="ORF">NEDG_01900</name>
</gene>
<feature type="zinc finger region" description="C3H1-type" evidence="1">
    <location>
        <begin position="1"/>
        <end position="24"/>
    </location>
</feature>
<protein>
    <recommendedName>
        <fullName evidence="3">C3H1-type domain-containing protein</fullName>
    </recommendedName>
</protein>
<feature type="domain" description="C3H1-type" evidence="3">
    <location>
        <begin position="1"/>
        <end position="24"/>
    </location>
</feature>
<dbReference type="GO" id="GO:0008270">
    <property type="term" value="F:zinc ion binding"/>
    <property type="evidence" value="ECO:0007669"/>
    <property type="project" value="UniProtKB-KW"/>
</dbReference>
<dbReference type="VEuPathDB" id="MicrosporidiaDB:NEDG_01900"/>
<accession>A0A177EHE3</accession>
<dbReference type="Proteomes" id="UP000185944">
    <property type="component" value="Unassembled WGS sequence"/>
</dbReference>
<keyword evidence="1" id="KW-0862">Zinc</keyword>
<evidence type="ECO:0000259" key="3">
    <source>
        <dbReference type="PROSITE" id="PS50103"/>
    </source>
</evidence>
<comment type="caution">
    <text evidence="4">The sequence shown here is derived from an EMBL/GenBank/DDBJ whole genome shotgun (WGS) entry which is preliminary data.</text>
</comment>
<organism evidence="4 5">
    <name type="scientific">Nematocida displodere</name>
    <dbReference type="NCBI Taxonomy" id="1805483"/>
    <lineage>
        <taxon>Eukaryota</taxon>
        <taxon>Fungi</taxon>
        <taxon>Fungi incertae sedis</taxon>
        <taxon>Microsporidia</taxon>
        <taxon>Nematocida</taxon>
    </lineage>
</organism>